<dbReference type="SUPFAM" id="SSF47757">
    <property type="entry name" value="Chemotaxis receptor methyltransferase CheR, N-terminal domain"/>
    <property type="match status" value="1"/>
</dbReference>
<organism evidence="7 8">
    <name type="scientific">Paenisporosarcina macmurdoensis</name>
    <dbReference type="NCBI Taxonomy" id="212659"/>
    <lineage>
        <taxon>Bacteria</taxon>
        <taxon>Bacillati</taxon>
        <taxon>Bacillota</taxon>
        <taxon>Bacilli</taxon>
        <taxon>Bacillales</taxon>
        <taxon>Caryophanaceae</taxon>
        <taxon>Paenisporosarcina</taxon>
    </lineage>
</organism>
<name>A0ABW1L5U4_9BACL</name>
<dbReference type="InterPro" id="IPR050903">
    <property type="entry name" value="Bact_Chemotaxis_MeTrfase"/>
</dbReference>
<dbReference type="InterPro" id="IPR029063">
    <property type="entry name" value="SAM-dependent_MTases_sf"/>
</dbReference>
<evidence type="ECO:0000256" key="1">
    <source>
        <dbReference type="ARBA" id="ARBA00001541"/>
    </source>
</evidence>
<dbReference type="GO" id="GO:0008168">
    <property type="term" value="F:methyltransferase activity"/>
    <property type="evidence" value="ECO:0007669"/>
    <property type="project" value="UniProtKB-KW"/>
</dbReference>
<dbReference type="Gene3D" id="3.40.50.150">
    <property type="entry name" value="Vaccinia Virus protein VP39"/>
    <property type="match status" value="1"/>
</dbReference>
<feature type="domain" description="CheR-type methyltransferase" evidence="6">
    <location>
        <begin position="1"/>
        <end position="256"/>
    </location>
</feature>
<evidence type="ECO:0000256" key="3">
    <source>
        <dbReference type="ARBA" id="ARBA00022603"/>
    </source>
</evidence>
<dbReference type="Pfam" id="PF01739">
    <property type="entry name" value="CheR"/>
    <property type="match status" value="1"/>
</dbReference>
<dbReference type="InterPro" id="IPR022642">
    <property type="entry name" value="CheR_C"/>
</dbReference>
<protein>
    <recommendedName>
        <fullName evidence="2">protein-glutamate O-methyltransferase</fullName>
        <ecNumber evidence="2">2.1.1.80</ecNumber>
    </recommendedName>
</protein>
<keyword evidence="8" id="KW-1185">Reference proteome</keyword>
<keyword evidence="4" id="KW-0808">Transferase</keyword>
<comment type="caution">
    <text evidence="7">The sequence shown here is derived from an EMBL/GenBank/DDBJ whole genome shotgun (WGS) entry which is preliminary data.</text>
</comment>
<keyword evidence="3 7" id="KW-0489">Methyltransferase</keyword>
<keyword evidence="5" id="KW-0949">S-adenosyl-L-methionine</keyword>
<dbReference type="EMBL" id="JBHSRI010000002">
    <property type="protein sequence ID" value="MFC6038522.1"/>
    <property type="molecule type" value="Genomic_DNA"/>
</dbReference>
<gene>
    <name evidence="7" type="ORF">ACFPYN_03535</name>
</gene>
<dbReference type="PROSITE" id="PS50123">
    <property type="entry name" value="CHER"/>
    <property type="match status" value="1"/>
</dbReference>
<dbReference type="SMART" id="SM00138">
    <property type="entry name" value="MeTrc"/>
    <property type="match status" value="1"/>
</dbReference>
<evidence type="ECO:0000256" key="5">
    <source>
        <dbReference type="ARBA" id="ARBA00022691"/>
    </source>
</evidence>
<accession>A0ABW1L5U4</accession>
<dbReference type="InterPro" id="IPR022641">
    <property type="entry name" value="CheR_N"/>
</dbReference>
<dbReference type="InterPro" id="IPR000780">
    <property type="entry name" value="CheR_MeTrfase"/>
</dbReference>
<evidence type="ECO:0000313" key="8">
    <source>
        <dbReference type="Proteomes" id="UP001596170"/>
    </source>
</evidence>
<dbReference type="SUPFAM" id="SSF53335">
    <property type="entry name" value="S-adenosyl-L-methionine-dependent methyltransferases"/>
    <property type="match status" value="1"/>
</dbReference>
<evidence type="ECO:0000256" key="2">
    <source>
        <dbReference type="ARBA" id="ARBA00012534"/>
    </source>
</evidence>
<evidence type="ECO:0000259" key="6">
    <source>
        <dbReference type="PROSITE" id="PS50123"/>
    </source>
</evidence>
<dbReference type="GO" id="GO:0032259">
    <property type="term" value="P:methylation"/>
    <property type="evidence" value="ECO:0007669"/>
    <property type="project" value="UniProtKB-KW"/>
</dbReference>
<proteinExistence type="predicted"/>
<comment type="catalytic activity">
    <reaction evidence="1">
        <text>L-glutamyl-[protein] + S-adenosyl-L-methionine = [protein]-L-glutamate 5-O-methyl ester + S-adenosyl-L-homocysteine</text>
        <dbReference type="Rhea" id="RHEA:24452"/>
        <dbReference type="Rhea" id="RHEA-COMP:10208"/>
        <dbReference type="Rhea" id="RHEA-COMP:10311"/>
        <dbReference type="ChEBI" id="CHEBI:29973"/>
        <dbReference type="ChEBI" id="CHEBI:57856"/>
        <dbReference type="ChEBI" id="CHEBI:59789"/>
        <dbReference type="ChEBI" id="CHEBI:82795"/>
        <dbReference type="EC" id="2.1.1.80"/>
    </reaction>
</comment>
<dbReference type="Gene3D" id="1.10.155.10">
    <property type="entry name" value="Chemotaxis receptor methyltransferase CheR, N-terminal domain"/>
    <property type="match status" value="1"/>
</dbReference>
<sequence>MPDYQEFGKQIKRKTGIDLSLYKEAQMRRRLTSLYGKRGYSSFLTYLAELHVNSTLFEEFLECLTINVTEFYRNKKYWIEFEQSILPQVKGVNGNLTIWSAGCSTGEEAFTFAYISKSYLSSYQVSIMATDLDETILHKAKQAYYSEGSVVDVSEVIKNELFERHGHLYQVKELYRKMVTFKQHNLLNDPFIKDCDVIICRNVLIYFTDIAKDSIYQQFSSSLRQGGILFLGSTEQIFYPEMYGLERIGSFFYRRK</sequence>
<evidence type="ECO:0000256" key="4">
    <source>
        <dbReference type="ARBA" id="ARBA00022679"/>
    </source>
</evidence>
<dbReference type="PANTHER" id="PTHR24422:SF19">
    <property type="entry name" value="CHEMOTAXIS PROTEIN METHYLTRANSFERASE"/>
    <property type="match status" value="1"/>
</dbReference>
<dbReference type="EC" id="2.1.1.80" evidence="2"/>
<reference evidence="8" key="1">
    <citation type="journal article" date="2019" name="Int. J. Syst. Evol. Microbiol.">
        <title>The Global Catalogue of Microorganisms (GCM) 10K type strain sequencing project: providing services to taxonomists for standard genome sequencing and annotation.</title>
        <authorList>
            <consortium name="The Broad Institute Genomics Platform"/>
            <consortium name="The Broad Institute Genome Sequencing Center for Infectious Disease"/>
            <person name="Wu L."/>
            <person name="Ma J."/>
        </authorList>
    </citation>
    <scope>NUCLEOTIDE SEQUENCE [LARGE SCALE GENOMIC DNA]</scope>
    <source>
        <strain evidence="8">CCUG 54527</strain>
    </source>
</reference>
<evidence type="ECO:0000313" key="7">
    <source>
        <dbReference type="EMBL" id="MFC6038522.1"/>
    </source>
</evidence>
<dbReference type="PRINTS" id="PR00996">
    <property type="entry name" value="CHERMTFRASE"/>
</dbReference>
<dbReference type="RefSeq" id="WP_377732545.1">
    <property type="nucleotide sequence ID" value="NZ_JBHSRI010000002.1"/>
</dbReference>
<dbReference type="InterPro" id="IPR036804">
    <property type="entry name" value="CheR_N_sf"/>
</dbReference>
<dbReference type="Pfam" id="PF03705">
    <property type="entry name" value="CheR_N"/>
    <property type="match status" value="1"/>
</dbReference>
<dbReference type="Proteomes" id="UP001596170">
    <property type="component" value="Unassembled WGS sequence"/>
</dbReference>
<dbReference type="PANTHER" id="PTHR24422">
    <property type="entry name" value="CHEMOTAXIS PROTEIN METHYLTRANSFERASE"/>
    <property type="match status" value="1"/>
</dbReference>